<dbReference type="Proteomes" id="UP000606974">
    <property type="component" value="Unassembled WGS sequence"/>
</dbReference>
<evidence type="ECO:0000313" key="4">
    <source>
        <dbReference type="Proteomes" id="UP000606974"/>
    </source>
</evidence>
<evidence type="ECO:0000313" key="3">
    <source>
        <dbReference type="EMBL" id="KAF7505144.1"/>
    </source>
</evidence>
<accession>A0A8H7ACW1</accession>
<evidence type="ECO:0000256" key="1">
    <source>
        <dbReference type="SAM" id="MobiDB-lite"/>
    </source>
</evidence>
<sequence length="255" mass="27649">MQSTIVLSLFISFLPAILAWEAGFWSTDGRNLQAYGRYGLCDNLISNPPLRLGQVTFDAKAGGIPPYPNTIQVFSNIGCDLRDLIYQGGPSRTGRHVSPPSVAKSYLVGWSPIPKRPYPAPLHQLSERSPEAEPEAGPEANAEVEAEAGITYEYVAERSAEPEAGEISHGSIINRTPEANAETGEISGGEIIERSADAEPTSEADIIWTFAGPPEDEENNGKPPPPPSRFFAERDEEPEAENDWAFATPRDAGEE</sequence>
<feature type="compositionally biased region" description="Acidic residues" evidence="1">
    <location>
        <begin position="132"/>
        <end position="142"/>
    </location>
</feature>
<proteinExistence type="predicted"/>
<gene>
    <name evidence="3" type="ORF">GJ744_001210</name>
</gene>
<keyword evidence="2" id="KW-0732">Signal</keyword>
<keyword evidence="4" id="KW-1185">Reference proteome</keyword>
<dbReference type="OrthoDB" id="3942708at2759"/>
<protein>
    <submittedName>
        <fullName evidence="3">Uncharacterized protein</fullName>
    </submittedName>
</protein>
<evidence type="ECO:0000256" key="2">
    <source>
        <dbReference type="SAM" id="SignalP"/>
    </source>
</evidence>
<reference evidence="3" key="1">
    <citation type="submission" date="2020-02" db="EMBL/GenBank/DDBJ databases">
        <authorList>
            <person name="Palmer J.M."/>
        </authorList>
    </citation>
    <scope>NUCLEOTIDE SEQUENCE</scope>
    <source>
        <strain evidence="3">EPUS1.4</strain>
        <tissue evidence="3">Thallus</tissue>
    </source>
</reference>
<dbReference type="EMBL" id="JAACFV010000117">
    <property type="protein sequence ID" value="KAF7505144.1"/>
    <property type="molecule type" value="Genomic_DNA"/>
</dbReference>
<feature type="region of interest" description="Disordered" evidence="1">
    <location>
        <begin position="160"/>
        <end position="255"/>
    </location>
</feature>
<feature type="region of interest" description="Disordered" evidence="1">
    <location>
        <begin position="119"/>
        <end position="142"/>
    </location>
</feature>
<feature type="signal peptide" evidence="2">
    <location>
        <begin position="1"/>
        <end position="19"/>
    </location>
</feature>
<feature type="chain" id="PRO_5034075524" evidence="2">
    <location>
        <begin position="20"/>
        <end position="255"/>
    </location>
</feature>
<name>A0A8H7ACW1_9EURO</name>
<organism evidence="3 4">
    <name type="scientific">Endocarpon pusillum</name>
    <dbReference type="NCBI Taxonomy" id="364733"/>
    <lineage>
        <taxon>Eukaryota</taxon>
        <taxon>Fungi</taxon>
        <taxon>Dikarya</taxon>
        <taxon>Ascomycota</taxon>
        <taxon>Pezizomycotina</taxon>
        <taxon>Eurotiomycetes</taxon>
        <taxon>Chaetothyriomycetidae</taxon>
        <taxon>Verrucariales</taxon>
        <taxon>Verrucariaceae</taxon>
        <taxon>Endocarpon</taxon>
    </lineage>
</organism>
<comment type="caution">
    <text evidence="3">The sequence shown here is derived from an EMBL/GenBank/DDBJ whole genome shotgun (WGS) entry which is preliminary data.</text>
</comment>
<dbReference type="AlphaFoldDB" id="A0A8H7ACW1"/>